<gene>
    <name evidence="1" type="ORF">LTS18_011291</name>
</gene>
<reference evidence="1" key="1">
    <citation type="submission" date="2024-09" db="EMBL/GenBank/DDBJ databases">
        <title>Black Yeasts Isolated from many extreme environments.</title>
        <authorList>
            <person name="Coleine C."/>
            <person name="Stajich J.E."/>
            <person name="Selbmann L."/>
        </authorList>
    </citation>
    <scope>NUCLEOTIDE SEQUENCE</scope>
    <source>
        <strain evidence="1">CCFEE 5737</strain>
    </source>
</reference>
<keyword evidence="2" id="KW-1185">Reference proteome</keyword>
<sequence>MASPTTSGETPISAKGRNELVCWLIDTRNIWPGERIEDAAAEGLRHISLQERELCRQKANIQDARLSLASALLKRLFVAKIARIPWSQIRFARKGDPIHGKPCYVPPSDSASPPLDFNVSHQAGIVALVGSCSANVDVGLDVVCVNERDDYRAIKDEDFDGFVDMHEDFFSQEELEDMKYNVDTVKPLNGTILTAADLGRHVRCCRSDINLGINLKTGEKTMLNSSHIVDAKLRRFYTYWCYKEAYIKLDGEALLAEWLQDLEFKNVRSPEQAAISSCDAWGEIVKDVKILKYKKELENIAVQIQAFEEHFMLATAGRSRDGCKIIFPPFQQLNLERDLMPWTVK</sequence>
<organism evidence="1 2">
    <name type="scientific">Coniosporium uncinatum</name>
    <dbReference type="NCBI Taxonomy" id="93489"/>
    <lineage>
        <taxon>Eukaryota</taxon>
        <taxon>Fungi</taxon>
        <taxon>Dikarya</taxon>
        <taxon>Ascomycota</taxon>
        <taxon>Pezizomycotina</taxon>
        <taxon>Dothideomycetes</taxon>
        <taxon>Dothideomycetes incertae sedis</taxon>
        <taxon>Coniosporium</taxon>
    </lineage>
</organism>
<evidence type="ECO:0000313" key="2">
    <source>
        <dbReference type="Proteomes" id="UP001186974"/>
    </source>
</evidence>
<dbReference type="Proteomes" id="UP001186974">
    <property type="component" value="Unassembled WGS sequence"/>
</dbReference>
<comment type="caution">
    <text evidence="1">The sequence shown here is derived from an EMBL/GenBank/DDBJ whole genome shotgun (WGS) entry which is preliminary data.</text>
</comment>
<protein>
    <submittedName>
        <fullName evidence="1">Uncharacterized protein</fullName>
    </submittedName>
</protein>
<proteinExistence type="predicted"/>
<name>A0ACC3DBZ7_9PEZI</name>
<evidence type="ECO:0000313" key="1">
    <source>
        <dbReference type="EMBL" id="KAK3065081.1"/>
    </source>
</evidence>
<accession>A0ACC3DBZ7</accession>
<dbReference type="EMBL" id="JAWDJW010006366">
    <property type="protein sequence ID" value="KAK3065081.1"/>
    <property type="molecule type" value="Genomic_DNA"/>
</dbReference>